<keyword evidence="3" id="KW-1185">Reference proteome</keyword>
<dbReference type="EMBL" id="MU827780">
    <property type="protein sequence ID" value="KAJ7337770.1"/>
    <property type="molecule type" value="Genomic_DNA"/>
</dbReference>
<proteinExistence type="predicted"/>
<evidence type="ECO:0000256" key="1">
    <source>
        <dbReference type="SAM" id="SignalP"/>
    </source>
</evidence>
<organism evidence="2 3">
    <name type="scientific">Desmophyllum pertusum</name>
    <dbReference type="NCBI Taxonomy" id="174260"/>
    <lineage>
        <taxon>Eukaryota</taxon>
        <taxon>Metazoa</taxon>
        <taxon>Cnidaria</taxon>
        <taxon>Anthozoa</taxon>
        <taxon>Hexacorallia</taxon>
        <taxon>Scleractinia</taxon>
        <taxon>Caryophylliina</taxon>
        <taxon>Caryophylliidae</taxon>
        <taxon>Desmophyllum</taxon>
    </lineage>
</organism>
<sequence>MHQVSLAVILVLLGFCLATTVARPENIGADEIHELYSEISALSDDDNTESSQEQLHDWLQEMDDDDRMEFEGRTQDDITLDNDPEIKEISNKDYETAMGRIIDVNLAHWRKRQEKRQKENENTMKMSRK</sequence>
<name>A0A9W9YEW2_9CNID</name>
<comment type="caution">
    <text evidence="2">The sequence shown here is derived from an EMBL/GenBank/DDBJ whole genome shotgun (WGS) entry which is preliminary data.</text>
</comment>
<protein>
    <submittedName>
        <fullName evidence="2">Uncharacterized protein</fullName>
    </submittedName>
</protein>
<keyword evidence="1" id="KW-0732">Signal</keyword>
<dbReference type="AlphaFoldDB" id="A0A9W9YEW2"/>
<gene>
    <name evidence="2" type="ORF">OS493_007925</name>
</gene>
<dbReference type="Proteomes" id="UP001163046">
    <property type="component" value="Unassembled WGS sequence"/>
</dbReference>
<evidence type="ECO:0000313" key="2">
    <source>
        <dbReference type="EMBL" id="KAJ7337770.1"/>
    </source>
</evidence>
<feature type="chain" id="PRO_5040951191" evidence="1">
    <location>
        <begin position="23"/>
        <end position="129"/>
    </location>
</feature>
<evidence type="ECO:0000313" key="3">
    <source>
        <dbReference type="Proteomes" id="UP001163046"/>
    </source>
</evidence>
<feature type="signal peptide" evidence="1">
    <location>
        <begin position="1"/>
        <end position="22"/>
    </location>
</feature>
<accession>A0A9W9YEW2</accession>
<reference evidence="2" key="1">
    <citation type="submission" date="2023-01" db="EMBL/GenBank/DDBJ databases">
        <title>Genome assembly of the deep-sea coral Lophelia pertusa.</title>
        <authorList>
            <person name="Herrera S."/>
            <person name="Cordes E."/>
        </authorList>
    </citation>
    <scope>NUCLEOTIDE SEQUENCE</scope>
    <source>
        <strain evidence="2">USNM1676648</strain>
        <tissue evidence="2">Polyp</tissue>
    </source>
</reference>